<dbReference type="InterPro" id="IPR005955">
    <property type="entry name" value="GST_Zeta"/>
</dbReference>
<dbReference type="CDD" id="cd03191">
    <property type="entry name" value="GST_C_Zeta"/>
    <property type="match status" value="1"/>
</dbReference>
<dbReference type="Pfam" id="PF13409">
    <property type="entry name" value="GST_N_2"/>
    <property type="match status" value="1"/>
</dbReference>
<dbReference type="OrthoDB" id="509852at2"/>
<comment type="similarity">
    <text evidence="1">Belongs to the GST superfamily. Zeta family.</text>
</comment>
<dbReference type="EMBL" id="FRBW01000001">
    <property type="protein sequence ID" value="SHL30090.1"/>
    <property type="molecule type" value="Genomic_DNA"/>
</dbReference>
<feature type="domain" description="GST C-terminal" evidence="3">
    <location>
        <begin position="88"/>
        <end position="215"/>
    </location>
</feature>
<evidence type="ECO:0000259" key="3">
    <source>
        <dbReference type="PROSITE" id="PS50405"/>
    </source>
</evidence>
<dbReference type="InterPro" id="IPR034333">
    <property type="entry name" value="GST_Zeta_N"/>
</dbReference>
<dbReference type="GO" id="GO:0006749">
    <property type="term" value="P:glutathione metabolic process"/>
    <property type="evidence" value="ECO:0007669"/>
    <property type="project" value="TreeGrafter"/>
</dbReference>
<dbReference type="NCBIfam" id="TIGR01262">
    <property type="entry name" value="maiA"/>
    <property type="match status" value="1"/>
</dbReference>
<dbReference type="PROSITE" id="PS50404">
    <property type="entry name" value="GST_NTER"/>
    <property type="match status" value="1"/>
</dbReference>
<name>A0A1M6ZI25_9HYPH</name>
<keyword evidence="5" id="KW-1185">Reference proteome</keyword>
<organism evidence="4 5">
    <name type="scientific">Roseibium suaedae</name>
    <dbReference type="NCBI Taxonomy" id="735517"/>
    <lineage>
        <taxon>Bacteria</taxon>
        <taxon>Pseudomonadati</taxon>
        <taxon>Pseudomonadota</taxon>
        <taxon>Alphaproteobacteria</taxon>
        <taxon>Hyphomicrobiales</taxon>
        <taxon>Stappiaceae</taxon>
        <taxon>Roseibium</taxon>
    </lineage>
</organism>
<dbReference type="Gene3D" id="3.40.30.10">
    <property type="entry name" value="Glutaredoxin"/>
    <property type="match status" value="1"/>
</dbReference>
<dbReference type="SUPFAM" id="SSF52833">
    <property type="entry name" value="Thioredoxin-like"/>
    <property type="match status" value="1"/>
</dbReference>
<dbReference type="RefSeq" id="WP_073007770.1">
    <property type="nucleotide sequence ID" value="NZ_FRBW01000001.1"/>
</dbReference>
<dbReference type="GO" id="GO:0016034">
    <property type="term" value="F:maleylacetoacetate isomerase activity"/>
    <property type="evidence" value="ECO:0007669"/>
    <property type="project" value="TreeGrafter"/>
</dbReference>
<dbReference type="SFLD" id="SFLDS00019">
    <property type="entry name" value="Glutathione_Transferase_(cytos"/>
    <property type="match status" value="1"/>
</dbReference>
<dbReference type="PROSITE" id="PS50405">
    <property type="entry name" value="GST_CTER"/>
    <property type="match status" value="1"/>
</dbReference>
<dbReference type="InterPro" id="IPR034330">
    <property type="entry name" value="GST_Zeta_C"/>
</dbReference>
<gene>
    <name evidence="4" type="ORF">SAMN05444272_0248</name>
</gene>
<dbReference type="PANTHER" id="PTHR42673">
    <property type="entry name" value="MALEYLACETOACETATE ISOMERASE"/>
    <property type="match status" value="1"/>
</dbReference>
<sequence length="215" mass="23870">MIPVLHSYFRSSTSFRLRAALNLKGIETEYRAHHLRLGEQRSPGYLKLNPQGLVPALELPDGTVLTQSMAIIEYLDETVPEPPLLPKEPVARAQARAMAQMIACEIHPLNNLKILTYLKTEFGAGEEAVAVWFRHWVAETFAPLESLLANRPVAHAYCCGDTPGLADICVVAQVTNNKRFAVDMMPYPVISAIYERCMELPAFQKAAPANQPDAE</sequence>
<feature type="domain" description="GST N-terminal" evidence="2">
    <location>
        <begin position="1"/>
        <end position="83"/>
    </location>
</feature>
<dbReference type="SUPFAM" id="SSF47616">
    <property type="entry name" value="GST C-terminal domain-like"/>
    <property type="match status" value="1"/>
</dbReference>
<evidence type="ECO:0000313" key="4">
    <source>
        <dbReference type="EMBL" id="SHL30090.1"/>
    </source>
</evidence>
<dbReference type="SFLD" id="SFLDG00358">
    <property type="entry name" value="Main_(cytGST)"/>
    <property type="match status" value="1"/>
</dbReference>
<evidence type="ECO:0000256" key="1">
    <source>
        <dbReference type="ARBA" id="ARBA00010007"/>
    </source>
</evidence>
<dbReference type="InterPro" id="IPR036249">
    <property type="entry name" value="Thioredoxin-like_sf"/>
</dbReference>
<evidence type="ECO:0000313" key="5">
    <source>
        <dbReference type="Proteomes" id="UP000186002"/>
    </source>
</evidence>
<dbReference type="CDD" id="cd03042">
    <property type="entry name" value="GST_N_Zeta"/>
    <property type="match status" value="1"/>
</dbReference>
<dbReference type="InterPro" id="IPR010987">
    <property type="entry name" value="Glutathione-S-Trfase_C-like"/>
</dbReference>
<dbReference type="GO" id="GO:0004364">
    <property type="term" value="F:glutathione transferase activity"/>
    <property type="evidence" value="ECO:0007669"/>
    <property type="project" value="TreeGrafter"/>
</dbReference>
<dbReference type="PANTHER" id="PTHR42673:SF4">
    <property type="entry name" value="MALEYLACETOACETATE ISOMERASE"/>
    <property type="match status" value="1"/>
</dbReference>
<dbReference type="FunFam" id="1.20.1050.10:FF:000017">
    <property type="entry name" value="Maleylacetoacetate isomerase"/>
    <property type="match status" value="1"/>
</dbReference>
<reference evidence="4 5" key="1">
    <citation type="submission" date="2016-11" db="EMBL/GenBank/DDBJ databases">
        <authorList>
            <person name="Jaros S."/>
            <person name="Januszkiewicz K."/>
            <person name="Wedrychowicz H."/>
        </authorList>
    </citation>
    <scope>NUCLEOTIDE SEQUENCE [LARGE SCALE GENOMIC DNA]</scope>
    <source>
        <strain evidence="4 5">DSM 22153</strain>
    </source>
</reference>
<accession>A0A1M6ZI25</accession>
<dbReference type="AlphaFoldDB" id="A0A1M6ZI25"/>
<dbReference type="InterPro" id="IPR036282">
    <property type="entry name" value="Glutathione-S-Trfase_C_sf"/>
</dbReference>
<proteinExistence type="inferred from homology"/>
<dbReference type="InterPro" id="IPR040079">
    <property type="entry name" value="Glutathione_S-Trfase"/>
</dbReference>
<keyword evidence="4" id="KW-0413">Isomerase</keyword>
<dbReference type="Gene3D" id="1.20.1050.10">
    <property type="match status" value="1"/>
</dbReference>
<dbReference type="GO" id="GO:0005737">
    <property type="term" value="C:cytoplasm"/>
    <property type="evidence" value="ECO:0007669"/>
    <property type="project" value="InterPro"/>
</dbReference>
<protein>
    <submittedName>
        <fullName evidence="4">Maleylacetoacetate isomerase</fullName>
    </submittedName>
</protein>
<evidence type="ECO:0000259" key="2">
    <source>
        <dbReference type="PROSITE" id="PS50404"/>
    </source>
</evidence>
<dbReference type="InterPro" id="IPR004045">
    <property type="entry name" value="Glutathione_S-Trfase_N"/>
</dbReference>
<dbReference type="Proteomes" id="UP000186002">
    <property type="component" value="Unassembled WGS sequence"/>
</dbReference>
<dbReference type="STRING" id="735517.SAMN05444272_0248"/>
<dbReference type="GO" id="GO:0006559">
    <property type="term" value="P:L-phenylalanine catabolic process"/>
    <property type="evidence" value="ECO:0007669"/>
    <property type="project" value="TreeGrafter"/>
</dbReference>